<protein>
    <submittedName>
        <fullName evidence="2">Uncharacterized protein</fullName>
    </submittedName>
</protein>
<evidence type="ECO:0000313" key="2">
    <source>
        <dbReference type="EMBL" id="ART81568.1"/>
    </source>
</evidence>
<keyword evidence="1" id="KW-0472">Membrane</keyword>
<evidence type="ECO:0000313" key="3">
    <source>
        <dbReference type="Proteomes" id="UP000243937"/>
    </source>
</evidence>
<feature type="transmembrane region" description="Helical" evidence="1">
    <location>
        <begin position="57"/>
        <end position="75"/>
    </location>
</feature>
<keyword evidence="3" id="KW-1185">Reference proteome</keyword>
<organism evidence="2 3">
    <name type="scientific">Oceanisphaera profunda</name>
    <dbReference type="NCBI Taxonomy" id="1416627"/>
    <lineage>
        <taxon>Bacteria</taxon>
        <taxon>Pseudomonadati</taxon>
        <taxon>Pseudomonadota</taxon>
        <taxon>Gammaproteobacteria</taxon>
        <taxon>Aeromonadales</taxon>
        <taxon>Aeromonadaceae</taxon>
        <taxon>Oceanisphaera</taxon>
    </lineage>
</organism>
<evidence type="ECO:0000256" key="1">
    <source>
        <dbReference type="SAM" id="Phobius"/>
    </source>
</evidence>
<reference evidence="2 3" key="1">
    <citation type="journal article" date="2014" name="Int. J. Syst. Evol. Microbiol.">
        <title>Oceanisphaera profunda sp. nov., a marine bacterium isolated from deep-sea sediment, and emended description of the genus Oceanisphaera.</title>
        <authorList>
            <person name="Xu Z."/>
            <person name="Zhang X.Y."/>
            <person name="Su H.N."/>
            <person name="Yu Z.C."/>
            <person name="Liu C."/>
            <person name="Li H."/>
            <person name="Chen X.L."/>
            <person name="Song X.Y."/>
            <person name="Xie B.B."/>
            <person name="Qin Q.L."/>
            <person name="Zhou B.C."/>
            <person name="Shi M."/>
            <person name="Huang Y."/>
            <person name="Zhang Y.Z."/>
        </authorList>
    </citation>
    <scope>NUCLEOTIDE SEQUENCE [LARGE SCALE GENOMIC DNA]</scope>
    <source>
        <strain evidence="2 3">SM1222</strain>
    </source>
</reference>
<gene>
    <name evidence="2" type="ORF">CBP31_02100</name>
</gene>
<keyword evidence="1" id="KW-1133">Transmembrane helix</keyword>
<dbReference type="RefSeq" id="WP_087034652.1">
    <property type="nucleotide sequence ID" value="NZ_CP021377.1"/>
</dbReference>
<name>A0A1Y0D225_9GAMM</name>
<keyword evidence="1" id="KW-0812">Transmembrane</keyword>
<dbReference type="KEGG" id="opf:CBP31_02100"/>
<dbReference type="EMBL" id="CP021377">
    <property type="protein sequence ID" value="ART81568.1"/>
    <property type="molecule type" value="Genomic_DNA"/>
</dbReference>
<proteinExistence type="predicted"/>
<sequence length="85" mass="9140">MKETCPFCDKKVLAGAVECTKCGAQQERASTDYALIVIMGGAMAMGVGVSFSHNQALGWGTIAVIAGAIYFLVLTRRKPEWVKKD</sequence>
<dbReference type="Proteomes" id="UP000243937">
    <property type="component" value="Chromosome"/>
</dbReference>
<dbReference type="AlphaFoldDB" id="A0A1Y0D225"/>
<feature type="transmembrane region" description="Helical" evidence="1">
    <location>
        <begin position="33"/>
        <end position="51"/>
    </location>
</feature>
<accession>A0A1Y0D225</accession>